<dbReference type="KEGG" id="dli:dnl_09580"/>
<keyword evidence="3" id="KW-1185">Reference proteome</keyword>
<feature type="domain" description="Insertion element IS150 protein InsJ-like helix-turn-helix" evidence="1">
    <location>
        <begin position="53"/>
        <end position="85"/>
    </location>
</feature>
<reference evidence="2" key="1">
    <citation type="journal article" date="2021" name="Microb. Physiol.">
        <title>Proteogenomic Insights into the Physiology of Marine, Sulfate-Reducing, Filamentous Desulfonema limicola and Desulfonema magnum.</title>
        <authorList>
            <person name="Schnaars V."/>
            <person name="Wohlbrand L."/>
            <person name="Scheve S."/>
            <person name="Hinrichs C."/>
            <person name="Reinhardt R."/>
            <person name="Rabus R."/>
        </authorList>
    </citation>
    <scope>NUCLEOTIDE SEQUENCE</scope>
    <source>
        <strain evidence="2">5ac10</strain>
    </source>
</reference>
<protein>
    <submittedName>
        <fullName evidence="2">HTH-type transcription regulator domain-containing protein</fullName>
    </submittedName>
</protein>
<dbReference type="SUPFAM" id="SSF46689">
    <property type="entry name" value="Homeodomain-like"/>
    <property type="match status" value="1"/>
</dbReference>
<accession>A0A975B4P2</accession>
<dbReference type="Pfam" id="PF13518">
    <property type="entry name" value="HTH_28"/>
    <property type="match status" value="1"/>
</dbReference>
<dbReference type="InterPro" id="IPR055247">
    <property type="entry name" value="InsJ-like_HTH"/>
</dbReference>
<dbReference type="AlphaFoldDB" id="A0A975B4P2"/>
<sequence length="133" mass="15476">MKYEPENQKVIQIWNRLSPEARETRFTQAQKKLELIKALDERGSTESERAASIRLNAGVDRTTIRRWREKFNKLGFDGLINLQIGPDKGMPEDIQTAICTLRRMTPNISVEVIMSYVKEHHDYKISSDLLTWA</sequence>
<name>A0A975B4P2_9BACT</name>
<dbReference type="InterPro" id="IPR009057">
    <property type="entry name" value="Homeodomain-like_sf"/>
</dbReference>
<gene>
    <name evidence="2" type="ORF">dnl_09580</name>
</gene>
<evidence type="ECO:0000259" key="1">
    <source>
        <dbReference type="Pfam" id="PF13518"/>
    </source>
</evidence>
<dbReference type="Proteomes" id="UP000663720">
    <property type="component" value="Chromosome"/>
</dbReference>
<dbReference type="EMBL" id="CP061799">
    <property type="protein sequence ID" value="QTA78726.1"/>
    <property type="molecule type" value="Genomic_DNA"/>
</dbReference>
<evidence type="ECO:0000313" key="3">
    <source>
        <dbReference type="Proteomes" id="UP000663720"/>
    </source>
</evidence>
<organism evidence="2 3">
    <name type="scientific">Desulfonema limicola</name>
    <dbReference type="NCBI Taxonomy" id="45656"/>
    <lineage>
        <taxon>Bacteria</taxon>
        <taxon>Pseudomonadati</taxon>
        <taxon>Thermodesulfobacteriota</taxon>
        <taxon>Desulfobacteria</taxon>
        <taxon>Desulfobacterales</taxon>
        <taxon>Desulfococcaceae</taxon>
        <taxon>Desulfonema</taxon>
    </lineage>
</organism>
<dbReference type="RefSeq" id="WP_207690553.1">
    <property type="nucleotide sequence ID" value="NZ_CP061799.1"/>
</dbReference>
<proteinExistence type="predicted"/>
<evidence type="ECO:0000313" key="2">
    <source>
        <dbReference type="EMBL" id="QTA78726.1"/>
    </source>
</evidence>